<dbReference type="Proteomes" id="UP000789901">
    <property type="component" value="Unassembled WGS sequence"/>
</dbReference>
<gene>
    <name evidence="1" type="ORF">GMARGA_LOCUS29600</name>
</gene>
<accession>A0ABN7WFH4</accession>
<dbReference type="EMBL" id="CAJVQB010040142">
    <property type="protein sequence ID" value="CAG8828085.1"/>
    <property type="molecule type" value="Genomic_DNA"/>
</dbReference>
<sequence length="282" mass="31699">GSLLDLESDHFDYGIEEQLEKETLSEQMAVDVEITKVNISKAPIELDIYGSQNESEEGDYSPKRSETTHLIKKNDMVNLALMEINPNKASGESNMEINPMQKVKIIVSAKQTSANHNHNTKGKGIVTGSNAIKIINKRSFSSSGDNRDINLQKVISGRTRCESLKEQDRETSRVRSKESDESTVAILTRIPVVYESVDKPVGSLSRVSSVNTNRKGLLQKEVEVRNITFGNDFISDEKLHNIMRLLGVWLNSRLNERQLFLKAKGIVQQTVQALRWKKLMAS</sequence>
<organism evidence="1 2">
    <name type="scientific">Gigaspora margarita</name>
    <dbReference type="NCBI Taxonomy" id="4874"/>
    <lineage>
        <taxon>Eukaryota</taxon>
        <taxon>Fungi</taxon>
        <taxon>Fungi incertae sedis</taxon>
        <taxon>Mucoromycota</taxon>
        <taxon>Glomeromycotina</taxon>
        <taxon>Glomeromycetes</taxon>
        <taxon>Diversisporales</taxon>
        <taxon>Gigasporaceae</taxon>
        <taxon>Gigaspora</taxon>
    </lineage>
</organism>
<proteinExistence type="predicted"/>
<protein>
    <submittedName>
        <fullName evidence="1">38349_t:CDS:1</fullName>
    </submittedName>
</protein>
<name>A0ABN7WFH4_GIGMA</name>
<keyword evidence="2" id="KW-1185">Reference proteome</keyword>
<evidence type="ECO:0000313" key="1">
    <source>
        <dbReference type="EMBL" id="CAG8828085.1"/>
    </source>
</evidence>
<reference evidence="1 2" key="1">
    <citation type="submission" date="2021-06" db="EMBL/GenBank/DDBJ databases">
        <authorList>
            <person name="Kallberg Y."/>
            <person name="Tangrot J."/>
            <person name="Rosling A."/>
        </authorList>
    </citation>
    <scope>NUCLEOTIDE SEQUENCE [LARGE SCALE GENOMIC DNA]</scope>
    <source>
        <strain evidence="1 2">120-4 pot B 10/14</strain>
    </source>
</reference>
<comment type="caution">
    <text evidence="1">The sequence shown here is derived from an EMBL/GenBank/DDBJ whole genome shotgun (WGS) entry which is preliminary data.</text>
</comment>
<evidence type="ECO:0000313" key="2">
    <source>
        <dbReference type="Proteomes" id="UP000789901"/>
    </source>
</evidence>
<feature type="non-terminal residue" evidence="1">
    <location>
        <position position="1"/>
    </location>
</feature>